<feature type="domain" description="Pre-mRNA polyadenylation factor Fip1" evidence="6">
    <location>
        <begin position="292"/>
        <end position="335"/>
    </location>
</feature>
<reference evidence="8" key="3">
    <citation type="submission" date="2015-06" db="UniProtKB">
        <authorList>
            <consortium name="EnsemblMetazoa"/>
        </authorList>
    </citation>
    <scope>IDENTIFICATION</scope>
</reference>
<feature type="compositionally biased region" description="Acidic residues" evidence="5">
    <location>
        <begin position="139"/>
        <end position="152"/>
    </location>
</feature>
<evidence type="ECO:0000256" key="4">
    <source>
        <dbReference type="ARBA" id="ARBA00023242"/>
    </source>
</evidence>
<feature type="compositionally biased region" description="Low complexity" evidence="5">
    <location>
        <begin position="550"/>
        <end position="561"/>
    </location>
</feature>
<proteinExistence type="inferred from homology"/>
<feature type="compositionally biased region" description="Polar residues" evidence="5">
    <location>
        <begin position="261"/>
        <end position="270"/>
    </location>
</feature>
<feature type="compositionally biased region" description="Basic and acidic residues" evidence="5">
    <location>
        <begin position="629"/>
        <end position="686"/>
    </location>
</feature>
<dbReference type="InterPro" id="IPR007854">
    <property type="entry name" value="Fip1_dom"/>
</dbReference>
<feature type="compositionally biased region" description="Pro residues" evidence="5">
    <location>
        <begin position="502"/>
        <end position="511"/>
    </location>
</feature>
<protein>
    <recommendedName>
        <fullName evidence="6">Pre-mRNA polyadenylation factor Fip1 domain-containing protein</fullName>
    </recommendedName>
</protein>
<evidence type="ECO:0000256" key="3">
    <source>
        <dbReference type="ARBA" id="ARBA00022664"/>
    </source>
</evidence>
<feature type="region of interest" description="Disordered" evidence="5">
    <location>
        <begin position="119"/>
        <end position="275"/>
    </location>
</feature>
<organism evidence="7">
    <name type="scientific">Capitella teleta</name>
    <name type="common">Polychaete worm</name>
    <dbReference type="NCBI Taxonomy" id="283909"/>
    <lineage>
        <taxon>Eukaryota</taxon>
        <taxon>Metazoa</taxon>
        <taxon>Spiralia</taxon>
        <taxon>Lophotrochozoa</taxon>
        <taxon>Annelida</taxon>
        <taxon>Polychaeta</taxon>
        <taxon>Sedentaria</taxon>
        <taxon>Scolecida</taxon>
        <taxon>Capitellidae</taxon>
        <taxon>Capitella</taxon>
    </lineage>
</organism>
<dbReference type="STRING" id="283909.R7U3H9"/>
<dbReference type="GO" id="GO:0005847">
    <property type="term" value="C:mRNA cleavage and polyadenylation specificity factor complex"/>
    <property type="evidence" value="ECO:0007669"/>
    <property type="project" value="TreeGrafter"/>
</dbReference>
<evidence type="ECO:0000256" key="5">
    <source>
        <dbReference type="SAM" id="MobiDB-lite"/>
    </source>
</evidence>
<accession>R7U3H9</accession>
<dbReference type="EMBL" id="AMQN01010560">
    <property type="status" value="NOT_ANNOTATED_CDS"/>
    <property type="molecule type" value="Genomic_DNA"/>
</dbReference>
<evidence type="ECO:0000256" key="1">
    <source>
        <dbReference type="ARBA" id="ARBA00004123"/>
    </source>
</evidence>
<dbReference type="Proteomes" id="UP000014760">
    <property type="component" value="Unassembled WGS sequence"/>
</dbReference>
<reference evidence="7 9" key="2">
    <citation type="journal article" date="2013" name="Nature">
        <title>Insights into bilaterian evolution from three spiralian genomes.</title>
        <authorList>
            <person name="Simakov O."/>
            <person name="Marletaz F."/>
            <person name="Cho S.J."/>
            <person name="Edsinger-Gonzales E."/>
            <person name="Havlak P."/>
            <person name="Hellsten U."/>
            <person name="Kuo D.H."/>
            <person name="Larsson T."/>
            <person name="Lv J."/>
            <person name="Arendt D."/>
            <person name="Savage R."/>
            <person name="Osoegawa K."/>
            <person name="de Jong P."/>
            <person name="Grimwood J."/>
            <person name="Chapman J.A."/>
            <person name="Shapiro H."/>
            <person name="Aerts A."/>
            <person name="Otillar R.P."/>
            <person name="Terry A.Y."/>
            <person name="Boore J.L."/>
            <person name="Grigoriev I.V."/>
            <person name="Lindberg D.R."/>
            <person name="Seaver E.C."/>
            <person name="Weisblat D.A."/>
            <person name="Putnam N.H."/>
            <person name="Rokhsar D.S."/>
        </authorList>
    </citation>
    <scope>NUCLEOTIDE SEQUENCE</scope>
    <source>
        <strain evidence="7 9">I ESC-2004</strain>
    </source>
</reference>
<keyword evidence="9" id="KW-1185">Reference proteome</keyword>
<evidence type="ECO:0000256" key="2">
    <source>
        <dbReference type="ARBA" id="ARBA00007459"/>
    </source>
</evidence>
<name>R7U3H9_CAPTE</name>
<feature type="compositionally biased region" description="Basic and acidic residues" evidence="5">
    <location>
        <begin position="120"/>
        <end position="138"/>
    </location>
</feature>
<comment type="similarity">
    <text evidence="2">Belongs to the FIP1 family.</text>
</comment>
<gene>
    <name evidence="7" type="ORF">CAPTEDRAFT_218798</name>
</gene>
<dbReference type="PANTHER" id="PTHR13484">
    <property type="entry name" value="FIP1-LIKE 1 PROTEIN"/>
    <property type="match status" value="1"/>
</dbReference>
<evidence type="ECO:0000259" key="6">
    <source>
        <dbReference type="Pfam" id="PF05182"/>
    </source>
</evidence>
<dbReference type="OMA" id="PQMRMGM"/>
<dbReference type="AlphaFoldDB" id="R7U3H9"/>
<evidence type="ECO:0000313" key="9">
    <source>
        <dbReference type="Proteomes" id="UP000014760"/>
    </source>
</evidence>
<dbReference type="PANTHER" id="PTHR13484:SF0">
    <property type="entry name" value="PRE-MRNA 3'-END-PROCESSING FACTOR FIP1"/>
    <property type="match status" value="1"/>
</dbReference>
<feature type="compositionally biased region" description="Pro residues" evidence="5">
    <location>
        <begin position="436"/>
        <end position="447"/>
    </location>
</feature>
<dbReference type="OrthoDB" id="1917198at2759"/>
<feature type="compositionally biased region" description="Pro residues" evidence="5">
    <location>
        <begin position="521"/>
        <end position="537"/>
    </location>
</feature>
<evidence type="ECO:0000313" key="7">
    <source>
        <dbReference type="EMBL" id="ELT98226.1"/>
    </source>
</evidence>
<dbReference type="InterPro" id="IPR051187">
    <property type="entry name" value="Pre-mRNA_3'-end_processing_reg"/>
</dbReference>
<dbReference type="HOGENOM" id="CLU_401293_0_0_1"/>
<feature type="compositionally biased region" description="Acidic residues" evidence="5">
    <location>
        <begin position="181"/>
        <end position="193"/>
    </location>
</feature>
<comment type="subcellular location">
    <subcellularLocation>
        <location evidence="1">Nucleus</location>
    </subcellularLocation>
</comment>
<keyword evidence="3" id="KW-0507">mRNA processing</keyword>
<feature type="compositionally biased region" description="Basic and acidic residues" evidence="5">
    <location>
        <begin position="360"/>
        <end position="388"/>
    </location>
</feature>
<dbReference type="EMBL" id="AMQN01010561">
    <property type="status" value="NOT_ANNOTATED_CDS"/>
    <property type="molecule type" value="Genomic_DNA"/>
</dbReference>
<feature type="region of interest" description="Disordered" evidence="5">
    <location>
        <begin position="350"/>
        <end position="451"/>
    </location>
</feature>
<sequence length="686" mass="77132">MWSKGEIKLSQAAFMGSVEYSLVTFKTFVKLVFSFNRLLQFSREPWKAFAIFAAGWKRIQYMHSIQCHENGCMQIDNQLTHEFEPIQFAAFDHKKERSYAQCIAASFELVNVCDHGGSTEIDKTEESDHLDQEKTDVPKDEDESEVPMESEEALLASESPKEEEATTEVTAAAAAAAAPNGEEEGAGDVEEVKEETKENELEGEGKKEQVEGEEQEEAAKEVKSGDEDDDSDDDIHITIGEIKPQTTYDGSGKFKPGYQRPTGTTVQPKQTPAKGLDVESVGQINGQTVYEFNLDSLQADEKAWRKPGADITDYFNYGFNEDTWMKYCERQRRLRHENTGSVVVMKTQHMQMQTPPVSHQRMERMDRTERSPHFSGADSDRKRNDSYRKSAGTIDVIGSSRNDARREFDDPNFSEGGGGGGESTPTSGTFTIPNMSMPPPGIPPPGVNPIGGPPTIIAMNVPPPGMIGGPPGLVVPPPGFRPPGPGPIRPPGPDPFERGFFPPGPRGPPPGFDDRGFRGYGPPPFAGGPPSGGPPPNWDGRGPGWPDYNRSPPRSDVSDLSSDSDEEKGRGGRSYRDRHMRPPHDREPSRGDSFRDRDRDRTSRHIRSRSKDRDRERERDRRERRHRERDRESHRGRERDEHRSSRSRRHDDDDRSRRHEDDDRRKKESRSSSRRKDEDASKSQES</sequence>
<feature type="region of interest" description="Disordered" evidence="5">
    <location>
        <begin position="469"/>
        <end position="686"/>
    </location>
</feature>
<feature type="compositionally biased region" description="Low complexity" evidence="5">
    <location>
        <begin position="167"/>
        <end position="180"/>
    </location>
</feature>
<feature type="compositionally biased region" description="Pro residues" evidence="5">
    <location>
        <begin position="473"/>
        <end position="494"/>
    </location>
</feature>
<reference evidence="9" key="1">
    <citation type="submission" date="2012-12" db="EMBL/GenBank/DDBJ databases">
        <authorList>
            <person name="Hellsten U."/>
            <person name="Grimwood J."/>
            <person name="Chapman J.A."/>
            <person name="Shapiro H."/>
            <person name="Aerts A."/>
            <person name="Otillar R.P."/>
            <person name="Terry A.Y."/>
            <person name="Boore J.L."/>
            <person name="Simakov O."/>
            <person name="Marletaz F."/>
            <person name="Cho S.-J."/>
            <person name="Edsinger-Gonzales E."/>
            <person name="Havlak P."/>
            <person name="Kuo D.-H."/>
            <person name="Larsson T."/>
            <person name="Lv J."/>
            <person name="Arendt D."/>
            <person name="Savage R."/>
            <person name="Osoegawa K."/>
            <person name="de Jong P."/>
            <person name="Lindberg D.R."/>
            <person name="Seaver E.C."/>
            <person name="Weisblat D.A."/>
            <person name="Putnam N.H."/>
            <person name="Grigoriev I.V."/>
            <person name="Rokhsar D.S."/>
        </authorList>
    </citation>
    <scope>NUCLEOTIDE SEQUENCE</scope>
    <source>
        <strain evidence="9">I ESC-2004</strain>
    </source>
</reference>
<feature type="compositionally biased region" description="Basic and acidic residues" evidence="5">
    <location>
        <begin position="567"/>
        <end position="621"/>
    </location>
</feature>
<dbReference type="Pfam" id="PF05182">
    <property type="entry name" value="Fip1"/>
    <property type="match status" value="1"/>
</dbReference>
<evidence type="ECO:0000313" key="8">
    <source>
        <dbReference type="EnsemblMetazoa" id="CapteP218798"/>
    </source>
</evidence>
<dbReference type="EMBL" id="KB308144">
    <property type="protein sequence ID" value="ELT98226.1"/>
    <property type="molecule type" value="Genomic_DNA"/>
</dbReference>
<keyword evidence="4" id="KW-0539">Nucleus</keyword>
<dbReference type="GO" id="GO:0006397">
    <property type="term" value="P:mRNA processing"/>
    <property type="evidence" value="ECO:0007669"/>
    <property type="project" value="UniProtKB-KW"/>
</dbReference>
<feature type="compositionally biased region" description="Basic and acidic residues" evidence="5">
    <location>
        <begin position="194"/>
        <end position="210"/>
    </location>
</feature>
<dbReference type="EnsemblMetazoa" id="CapteT218798">
    <property type="protein sequence ID" value="CapteP218798"/>
    <property type="gene ID" value="CapteG218798"/>
</dbReference>